<keyword evidence="3" id="KW-1185">Reference proteome</keyword>
<comment type="caution">
    <text evidence="2">The sequence shown here is derived from an EMBL/GenBank/DDBJ whole genome shotgun (WGS) entry which is preliminary data.</text>
</comment>
<dbReference type="OrthoDB" id="6159439at2759"/>
<evidence type="ECO:0000256" key="1">
    <source>
        <dbReference type="SAM" id="MobiDB-lite"/>
    </source>
</evidence>
<proteinExistence type="predicted"/>
<evidence type="ECO:0000313" key="3">
    <source>
        <dbReference type="Proteomes" id="UP000440578"/>
    </source>
</evidence>
<accession>A0A6A4X964</accession>
<organism evidence="2 3">
    <name type="scientific">Amphibalanus amphitrite</name>
    <name type="common">Striped barnacle</name>
    <name type="synonym">Balanus amphitrite</name>
    <dbReference type="NCBI Taxonomy" id="1232801"/>
    <lineage>
        <taxon>Eukaryota</taxon>
        <taxon>Metazoa</taxon>
        <taxon>Ecdysozoa</taxon>
        <taxon>Arthropoda</taxon>
        <taxon>Crustacea</taxon>
        <taxon>Multicrustacea</taxon>
        <taxon>Cirripedia</taxon>
        <taxon>Thoracica</taxon>
        <taxon>Thoracicalcarea</taxon>
        <taxon>Balanomorpha</taxon>
        <taxon>Balanoidea</taxon>
        <taxon>Balanidae</taxon>
        <taxon>Amphibalaninae</taxon>
        <taxon>Amphibalanus</taxon>
    </lineage>
</organism>
<dbReference type="AlphaFoldDB" id="A0A6A4X964"/>
<name>A0A6A4X964_AMPAM</name>
<dbReference type="EMBL" id="VIIS01000162">
    <property type="protein sequence ID" value="KAF0312534.1"/>
    <property type="molecule type" value="Genomic_DNA"/>
</dbReference>
<protein>
    <submittedName>
        <fullName evidence="2">Uncharacterized protein</fullName>
    </submittedName>
</protein>
<feature type="region of interest" description="Disordered" evidence="1">
    <location>
        <begin position="1"/>
        <end position="25"/>
    </location>
</feature>
<gene>
    <name evidence="2" type="ORF">FJT64_016712</name>
</gene>
<reference evidence="2 3" key="1">
    <citation type="submission" date="2019-07" db="EMBL/GenBank/DDBJ databases">
        <title>Draft genome assembly of a fouling barnacle, Amphibalanus amphitrite (Darwin, 1854): The first reference genome for Thecostraca.</title>
        <authorList>
            <person name="Kim W."/>
        </authorList>
    </citation>
    <scope>NUCLEOTIDE SEQUENCE [LARGE SCALE GENOMIC DNA]</scope>
    <source>
        <strain evidence="2">SNU_AA5</strain>
        <tissue evidence="2">Soma without cirri and trophi</tissue>
    </source>
</reference>
<dbReference type="Proteomes" id="UP000440578">
    <property type="component" value="Unassembled WGS sequence"/>
</dbReference>
<evidence type="ECO:0000313" key="2">
    <source>
        <dbReference type="EMBL" id="KAF0312534.1"/>
    </source>
</evidence>
<sequence>MSGRGQDGADSGAPRRVSPPPPAAGSATIAAAALLPHTAALAAMAAPPLSTSFATSSAEKSPFALSTYPFGLAAGPSGMAAAAAALAAQMYQQQLAAAELSSSALGQAARQALDASHYPWITALTAKL</sequence>